<dbReference type="AlphaFoldDB" id="A0A812X539"/>
<organism evidence="1 2">
    <name type="scientific">Symbiodinium pilosum</name>
    <name type="common">Dinoflagellate</name>
    <dbReference type="NCBI Taxonomy" id="2952"/>
    <lineage>
        <taxon>Eukaryota</taxon>
        <taxon>Sar</taxon>
        <taxon>Alveolata</taxon>
        <taxon>Dinophyceae</taxon>
        <taxon>Suessiales</taxon>
        <taxon>Symbiodiniaceae</taxon>
        <taxon>Symbiodinium</taxon>
    </lineage>
</organism>
<protein>
    <recommendedName>
        <fullName evidence="3">Right handed beta helix domain-containing protein</fullName>
    </recommendedName>
</protein>
<proteinExistence type="predicted"/>
<gene>
    <name evidence="1" type="ORF">SPIL2461_LOCUS20032</name>
</gene>
<sequence>TDTVVLLGMLTFDGPANLQQACVTVRSSLQIGGDDLDDDAHIIFVNCHNQGHKSFGGGLYVGEDLTMVSGSLEIEHSSSFKGGGGLYIRKGNLHQDGGIIKLQYVYSNRSGGGLLIERGGLFQAKGEISCEQCRAERGGCLALNGTESPGLHSNGSIRAESCVVQSGPNVYECNNHAVFLRPLL</sequence>
<comment type="caution">
    <text evidence="1">The sequence shown here is derived from an EMBL/GenBank/DDBJ whole genome shotgun (WGS) entry which is preliminary data.</text>
</comment>
<dbReference type="EMBL" id="CAJNIZ010045023">
    <property type="protein sequence ID" value="CAE7708315.1"/>
    <property type="molecule type" value="Genomic_DNA"/>
</dbReference>
<dbReference type="Proteomes" id="UP000649617">
    <property type="component" value="Unassembled WGS sequence"/>
</dbReference>
<name>A0A812X539_SYMPI</name>
<accession>A0A812X539</accession>
<evidence type="ECO:0008006" key="3">
    <source>
        <dbReference type="Google" id="ProtNLM"/>
    </source>
</evidence>
<dbReference type="OrthoDB" id="432246at2759"/>
<evidence type="ECO:0000313" key="2">
    <source>
        <dbReference type="Proteomes" id="UP000649617"/>
    </source>
</evidence>
<evidence type="ECO:0000313" key="1">
    <source>
        <dbReference type="EMBL" id="CAE7708315.1"/>
    </source>
</evidence>
<feature type="non-terminal residue" evidence="1">
    <location>
        <position position="184"/>
    </location>
</feature>
<keyword evidence="2" id="KW-1185">Reference proteome</keyword>
<reference evidence="1" key="1">
    <citation type="submission" date="2021-02" db="EMBL/GenBank/DDBJ databases">
        <authorList>
            <person name="Dougan E. K."/>
            <person name="Rhodes N."/>
            <person name="Thang M."/>
            <person name="Chan C."/>
        </authorList>
    </citation>
    <scope>NUCLEOTIDE SEQUENCE</scope>
</reference>